<protein>
    <submittedName>
        <fullName evidence="2">Helix-turn-helix domain-containing protein</fullName>
    </submittedName>
</protein>
<dbReference type="PROSITE" id="PS51077">
    <property type="entry name" value="HTH_ICLR"/>
    <property type="match status" value="1"/>
</dbReference>
<dbReference type="SMART" id="SM00346">
    <property type="entry name" value="HTH_ICLR"/>
    <property type="match status" value="1"/>
</dbReference>
<reference evidence="2 3" key="1">
    <citation type="submission" date="2020-04" db="EMBL/GenBank/DDBJ databases">
        <authorList>
            <person name="Klaysubun C."/>
            <person name="Duangmal K."/>
            <person name="Lipun K."/>
        </authorList>
    </citation>
    <scope>NUCLEOTIDE SEQUENCE [LARGE SCALE GENOMIC DNA]</scope>
    <source>
        <strain evidence="2 3">JCM 11839</strain>
    </source>
</reference>
<comment type="caution">
    <text evidence="2">The sequence shown here is derived from an EMBL/GenBank/DDBJ whole genome shotgun (WGS) entry which is preliminary data.</text>
</comment>
<dbReference type="SUPFAM" id="SSF46785">
    <property type="entry name" value="Winged helix' DNA-binding domain"/>
    <property type="match status" value="1"/>
</dbReference>
<evidence type="ECO:0000259" key="1">
    <source>
        <dbReference type="PROSITE" id="PS51077"/>
    </source>
</evidence>
<dbReference type="InterPro" id="IPR036390">
    <property type="entry name" value="WH_DNA-bd_sf"/>
</dbReference>
<dbReference type="EMBL" id="JAAXKY010000023">
    <property type="protein sequence ID" value="NMH77392.1"/>
    <property type="molecule type" value="Genomic_DNA"/>
</dbReference>
<name>A0ABX1RBK0_9PSEU</name>
<sequence length="222" mass="23202">MTRESAADDSAGRSVVRGVFAVLRELREETAPLGVSTLSRRVGLPKSTVQRLLVQMAAEGAVERVGRAWTIGLAMRQVGLDSRSVSGLRYVTRPRLRRIALATGASTFLSVGDAAGPVTLDQVSGALIDPRISPEQQMSMAAHPASAAALAMAAGGPAIERGSVGPGYECIADLFPLATGEVGALTLTLPRGRGVEQFVKALHRMSESIGIDVDNVGRDGGW</sequence>
<dbReference type="PANTHER" id="PTHR30136:SF24">
    <property type="entry name" value="HTH-TYPE TRANSCRIPTIONAL REPRESSOR ALLR"/>
    <property type="match status" value="1"/>
</dbReference>
<proteinExistence type="predicted"/>
<dbReference type="SUPFAM" id="SSF55781">
    <property type="entry name" value="GAF domain-like"/>
    <property type="match status" value="1"/>
</dbReference>
<dbReference type="RefSeq" id="WP_169395461.1">
    <property type="nucleotide sequence ID" value="NZ_BAAAJH010000007.1"/>
</dbReference>
<accession>A0ABX1RBK0</accession>
<dbReference type="Gene3D" id="1.10.10.10">
    <property type="entry name" value="Winged helix-like DNA-binding domain superfamily/Winged helix DNA-binding domain"/>
    <property type="match status" value="1"/>
</dbReference>
<dbReference type="InterPro" id="IPR005471">
    <property type="entry name" value="Tscrpt_reg_IclR_N"/>
</dbReference>
<dbReference type="InterPro" id="IPR050707">
    <property type="entry name" value="HTH_MetabolicPath_Reg"/>
</dbReference>
<evidence type="ECO:0000313" key="3">
    <source>
        <dbReference type="Proteomes" id="UP001296706"/>
    </source>
</evidence>
<dbReference type="PANTHER" id="PTHR30136">
    <property type="entry name" value="HELIX-TURN-HELIX TRANSCRIPTIONAL REGULATOR, ICLR FAMILY"/>
    <property type="match status" value="1"/>
</dbReference>
<keyword evidence="3" id="KW-1185">Reference proteome</keyword>
<dbReference type="InterPro" id="IPR036388">
    <property type="entry name" value="WH-like_DNA-bd_sf"/>
</dbReference>
<dbReference type="Proteomes" id="UP001296706">
    <property type="component" value="Unassembled WGS sequence"/>
</dbReference>
<gene>
    <name evidence="2" type="ORF">HF577_09870</name>
</gene>
<organism evidence="2 3">
    <name type="scientific">Pseudonocardia xinjiangensis</name>
    <dbReference type="NCBI Taxonomy" id="75289"/>
    <lineage>
        <taxon>Bacteria</taxon>
        <taxon>Bacillati</taxon>
        <taxon>Actinomycetota</taxon>
        <taxon>Actinomycetes</taxon>
        <taxon>Pseudonocardiales</taxon>
        <taxon>Pseudonocardiaceae</taxon>
        <taxon>Pseudonocardia</taxon>
    </lineage>
</organism>
<feature type="domain" description="HTH iclR-type" evidence="1">
    <location>
        <begin position="13"/>
        <end position="73"/>
    </location>
</feature>
<dbReference type="Pfam" id="PF09339">
    <property type="entry name" value="HTH_IclR"/>
    <property type="match status" value="1"/>
</dbReference>
<evidence type="ECO:0000313" key="2">
    <source>
        <dbReference type="EMBL" id="NMH77392.1"/>
    </source>
</evidence>